<evidence type="ECO:0000313" key="4">
    <source>
        <dbReference type="Proteomes" id="UP000275267"/>
    </source>
</evidence>
<feature type="region of interest" description="Disordered" evidence="1">
    <location>
        <begin position="261"/>
        <end position="366"/>
    </location>
</feature>
<dbReference type="AlphaFoldDB" id="A0A3L6R518"/>
<feature type="region of interest" description="Disordered" evidence="1">
    <location>
        <begin position="179"/>
        <end position="249"/>
    </location>
</feature>
<comment type="caution">
    <text evidence="3">The sequence shown here is derived from an EMBL/GenBank/DDBJ whole genome shotgun (WGS) entry which is preliminary data.</text>
</comment>
<feature type="compositionally biased region" description="Basic and acidic residues" evidence="1">
    <location>
        <begin position="261"/>
        <end position="270"/>
    </location>
</feature>
<gene>
    <name evidence="3" type="ORF">C2845_PM06G11990</name>
</gene>
<organism evidence="3 4">
    <name type="scientific">Panicum miliaceum</name>
    <name type="common">Proso millet</name>
    <name type="synonym">Broomcorn millet</name>
    <dbReference type="NCBI Taxonomy" id="4540"/>
    <lineage>
        <taxon>Eukaryota</taxon>
        <taxon>Viridiplantae</taxon>
        <taxon>Streptophyta</taxon>
        <taxon>Embryophyta</taxon>
        <taxon>Tracheophyta</taxon>
        <taxon>Spermatophyta</taxon>
        <taxon>Magnoliopsida</taxon>
        <taxon>Liliopsida</taxon>
        <taxon>Poales</taxon>
        <taxon>Poaceae</taxon>
        <taxon>PACMAD clade</taxon>
        <taxon>Panicoideae</taxon>
        <taxon>Panicodae</taxon>
        <taxon>Paniceae</taxon>
        <taxon>Panicinae</taxon>
        <taxon>Panicum</taxon>
        <taxon>Panicum sect. Panicum</taxon>
    </lineage>
</organism>
<sequence length="459" mass="49659">MAAASLSRRSPPPQEPGSYSRIPAPGAAFDPFDVDADPPPRLELTPEQVGHCSDALAHFEEKRKRMSDLSEDFESLEATEDNRVATFISTQGPLVKTFEDFWEMVYQYQYPAIVMVTQFDSFKPCAPAGAVPAAVPHARRWEGGGSAQRRASGCSAQYHPAGLPTLRASGGRHLCTASTGRRHGDACPMRQWAGGAPTLPRHRRLAPAPPSIAKSLARRPPHSAPPPNQRPSSRSYDASRRAARLTGEGWRRDEVVAGVLHTRDGGERRSSAGTLRNVEEGTGPSNGSRKANGSHACKESRRRSPEEQQGEQAGEQEGFTPPGRAADSRRGGGSRDSRRGRLEGPRGRLHARRSGSHGVAHLRRQVGEAGIGRGTIGRLGRWDGGVAAARQGGDGWTSRRRRRRGRTGGATATAWLRVDQWRRDGEGDVAGASGSSEWGVQRDESEQEDRLCHAPALLC</sequence>
<keyword evidence="4" id="KW-1185">Reference proteome</keyword>
<dbReference type="SUPFAM" id="SSF52799">
    <property type="entry name" value="(Phosphotyrosine protein) phosphatases II"/>
    <property type="match status" value="1"/>
</dbReference>
<dbReference type="STRING" id="4540.A0A3L6R518"/>
<feature type="compositionally biased region" description="Basic and acidic residues" evidence="1">
    <location>
        <begin position="296"/>
        <end position="306"/>
    </location>
</feature>
<dbReference type="Pfam" id="PF00102">
    <property type="entry name" value="Y_phosphatase"/>
    <property type="match status" value="1"/>
</dbReference>
<feature type="domain" description="Tyrosine-protein phosphatase" evidence="2">
    <location>
        <begin position="53"/>
        <end position="125"/>
    </location>
</feature>
<dbReference type="InterPro" id="IPR029021">
    <property type="entry name" value="Prot-tyrosine_phosphatase-like"/>
</dbReference>
<feature type="compositionally biased region" description="Basic and acidic residues" evidence="1">
    <location>
        <begin position="440"/>
        <end position="450"/>
    </location>
</feature>
<proteinExistence type="predicted"/>
<dbReference type="GO" id="GO:0004725">
    <property type="term" value="F:protein tyrosine phosphatase activity"/>
    <property type="evidence" value="ECO:0007669"/>
    <property type="project" value="InterPro"/>
</dbReference>
<evidence type="ECO:0000256" key="1">
    <source>
        <dbReference type="SAM" id="MobiDB-lite"/>
    </source>
</evidence>
<dbReference type="PROSITE" id="PS50055">
    <property type="entry name" value="TYR_PHOSPHATASE_PTP"/>
    <property type="match status" value="1"/>
</dbReference>
<dbReference type="InterPro" id="IPR000242">
    <property type="entry name" value="PTP_cat"/>
</dbReference>
<accession>A0A3L6R518</accession>
<feature type="region of interest" description="Disordered" evidence="1">
    <location>
        <begin position="1"/>
        <end position="46"/>
    </location>
</feature>
<feature type="region of interest" description="Disordered" evidence="1">
    <location>
        <begin position="388"/>
        <end position="411"/>
    </location>
</feature>
<dbReference type="Gene3D" id="3.90.190.10">
    <property type="entry name" value="Protein tyrosine phosphatase superfamily"/>
    <property type="match status" value="1"/>
</dbReference>
<evidence type="ECO:0000313" key="3">
    <source>
        <dbReference type="EMBL" id="RLM97888.1"/>
    </source>
</evidence>
<feature type="compositionally biased region" description="Basic residues" evidence="1">
    <location>
        <begin position="347"/>
        <end position="364"/>
    </location>
</feature>
<name>A0A3L6R518_PANMI</name>
<dbReference type="Proteomes" id="UP000275267">
    <property type="component" value="Unassembled WGS sequence"/>
</dbReference>
<protein>
    <recommendedName>
        <fullName evidence="2">Tyrosine-protein phosphatase domain-containing protein</fullName>
    </recommendedName>
</protein>
<dbReference type="EMBL" id="PQIB02000009">
    <property type="protein sequence ID" value="RLM97888.1"/>
    <property type="molecule type" value="Genomic_DNA"/>
</dbReference>
<feature type="region of interest" description="Disordered" evidence="1">
    <location>
        <begin position="425"/>
        <end position="450"/>
    </location>
</feature>
<reference evidence="4" key="1">
    <citation type="journal article" date="2019" name="Nat. Commun.">
        <title>The genome of broomcorn millet.</title>
        <authorList>
            <person name="Zou C."/>
            <person name="Miki D."/>
            <person name="Li D."/>
            <person name="Tang Q."/>
            <person name="Xiao L."/>
            <person name="Rajput S."/>
            <person name="Deng P."/>
            <person name="Jia W."/>
            <person name="Huang R."/>
            <person name="Zhang M."/>
            <person name="Sun Y."/>
            <person name="Hu J."/>
            <person name="Fu X."/>
            <person name="Schnable P.S."/>
            <person name="Li F."/>
            <person name="Zhang H."/>
            <person name="Feng B."/>
            <person name="Zhu X."/>
            <person name="Liu R."/>
            <person name="Schnable J.C."/>
            <person name="Zhu J.-K."/>
            <person name="Zhang H."/>
        </authorList>
    </citation>
    <scope>NUCLEOTIDE SEQUENCE [LARGE SCALE GENOMIC DNA]</scope>
</reference>
<evidence type="ECO:0000259" key="2">
    <source>
        <dbReference type="PROSITE" id="PS50055"/>
    </source>
</evidence>
<feature type="compositionally biased region" description="Basic and acidic residues" evidence="1">
    <location>
        <begin position="326"/>
        <end position="346"/>
    </location>
</feature>
<dbReference type="OrthoDB" id="10253954at2759"/>